<accession>A0A6M4GV86</accession>
<feature type="transmembrane region" description="Helical" evidence="7">
    <location>
        <begin position="390"/>
        <end position="409"/>
    </location>
</feature>
<keyword evidence="6 7" id="KW-0472">Membrane</keyword>
<evidence type="ECO:0000256" key="7">
    <source>
        <dbReference type="SAM" id="Phobius"/>
    </source>
</evidence>
<feature type="transmembrane region" description="Helical" evidence="7">
    <location>
        <begin position="42"/>
        <end position="63"/>
    </location>
</feature>
<dbReference type="GO" id="GO:0022857">
    <property type="term" value="F:transmembrane transporter activity"/>
    <property type="evidence" value="ECO:0007669"/>
    <property type="project" value="InterPro"/>
</dbReference>
<evidence type="ECO:0000256" key="4">
    <source>
        <dbReference type="ARBA" id="ARBA00022692"/>
    </source>
</evidence>
<dbReference type="PANTHER" id="PTHR43266">
    <property type="entry name" value="MACROLIDE-EFFLUX PROTEIN"/>
    <property type="match status" value="1"/>
</dbReference>
<reference evidence="8 9" key="1">
    <citation type="submission" date="2020-04" db="EMBL/GenBank/DDBJ databases">
        <title>Usitatibacter rugosus gen. nov., sp. nov. and Usitatibacter palustris sp. nov., novel members of Usitatibacteraceae fam. nov. within the order Nitrosomonadales isolated from soil.</title>
        <authorList>
            <person name="Huber K.J."/>
            <person name="Neumann-Schaal M."/>
            <person name="Geppert A."/>
            <person name="Luckner M."/>
            <person name="Wanner G."/>
            <person name="Overmann J."/>
        </authorList>
    </citation>
    <scope>NUCLEOTIDE SEQUENCE [LARGE SCALE GENOMIC DNA]</scope>
    <source>
        <strain evidence="8 9">0125_3</strain>
    </source>
</reference>
<keyword evidence="2" id="KW-0813">Transport</keyword>
<dbReference type="GO" id="GO:0005886">
    <property type="term" value="C:plasma membrane"/>
    <property type="evidence" value="ECO:0007669"/>
    <property type="project" value="UniProtKB-SubCell"/>
</dbReference>
<keyword evidence="4 7" id="KW-0812">Transmembrane</keyword>
<feature type="transmembrane region" description="Helical" evidence="7">
    <location>
        <begin position="240"/>
        <end position="262"/>
    </location>
</feature>
<dbReference type="NCBIfam" id="NF008397">
    <property type="entry name" value="PRK11195.1"/>
    <property type="match status" value="1"/>
</dbReference>
<keyword evidence="3" id="KW-1003">Cell membrane</keyword>
<sequence>MKRGFYTIMSAQFFSSLADNMLFIAAIQTLLLLNGPEWLTPLLKWCFTLSYVVLAAFVGAFADSRPKGKVMFATNTLKIFGCAMIFLSAGVTIPGVESYWLVLFAYAIVGLGAAAYSPAKYGILTELLPAEQLVVANGWIEGLTVASIVLGNLLGGVLISPEISTRLLRFDFPFIDTPVDTGPEAAIVVIGFTYVIAACFNLAIPDTGARYGQQQTNPLRLLADFSHCFHTLWRDKLGQISLAVTTLFWGAGATLQVLTLRWAEKQLHLPLDRASILLGVSAIGITLGAVLAARVPLKKSLSVLPVGIAMGLVVMTLVWVKWMPAVYLVLMLAGAMAGYFVVPMNALLQHRGHVLLTAGHSIAVQNFNENASILLMLAIYALMIRMHLPINVIIVIFGAFVAGSMLMILKWNQANHRADPTLDQRIGEAKH</sequence>
<dbReference type="InterPro" id="IPR011701">
    <property type="entry name" value="MFS"/>
</dbReference>
<dbReference type="EMBL" id="CP053069">
    <property type="protein sequence ID" value="QJR10925.1"/>
    <property type="molecule type" value="Genomic_DNA"/>
</dbReference>
<dbReference type="KEGG" id="uru:DSM104443_01995"/>
<keyword evidence="9" id="KW-1185">Reference proteome</keyword>
<protein>
    <submittedName>
        <fullName evidence="8">Lysophospholipid transporter LplT</fullName>
    </submittedName>
</protein>
<gene>
    <name evidence="8" type="primary">lplT_2</name>
    <name evidence="8" type="ORF">DSM104443_01995</name>
</gene>
<organism evidence="8 9">
    <name type="scientific">Usitatibacter rugosus</name>
    <dbReference type="NCBI Taxonomy" id="2732067"/>
    <lineage>
        <taxon>Bacteria</taxon>
        <taxon>Pseudomonadati</taxon>
        <taxon>Pseudomonadota</taxon>
        <taxon>Betaproteobacteria</taxon>
        <taxon>Nitrosomonadales</taxon>
        <taxon>Usitatibacteraceae</taxon>
        <taxon>Usitatibacter</taxon>
    </lineage>
</organism>
<dbReference type="InterPro" id="IPR036259">
    <property type="entry name" value="MFS_trans_sf"/>
</dbReference>
<feature type="transmembrane region" description="Helical" evidence="7">
    <location>
        <begin position="326"/>
        <end position="347"/>
    </location>
</feature>
<dbReference type="RefSeq" id="WP_171091819.1">
    <property type="nucleotide sequence ID" value="NZ_CP053069.1"/>
</dbReference>
<feature type="transmembrane region" description="Helical" evidence="7">
    <location>
        <begin position="185"/>
        <end position="204"/>
    </location>
</feature>
<evidence type="ECO:0000313" key="8">
    <source>
        <dbReference type="EMBL" id="QJR10925.1"/>
    </source>
</evidence>
<feature type="transmembrane region" description="Helical" evidence="7">
    <location>
        <begin position="138"/>
        <end position="159"/>
    </location>
</feature>
<feature type="transmembrane region" description="Helical" evidence="7">
    <location>
        <begin position="274"/>
        <end position="293"/>
    </location>
</feature>
<dbReference type="SUPFAM" id="SSF103473">
    <property type="entry name" value="MFS general substrate transporter"/>
    <property type="match status" value="1"/>
</dbReference>
<comment type="subcellular location">
    <subcellularLocation>
        <location evidence="1">Cell membrane</location>
        <topology evidence="1">Multi-pass membrane protein</topology>
    </subcellularLocation>
</comment>
<evidence type="ECO:0000256" key="5">
    <source>
        <dbReference type="ARBA" id="ARBA00022989"/>
    </source>
</evidence>
<evidence type="ECO:0000313" key="9">
    <source>
        <dbReference type="Proteomes" id="UP000501534"/>
    </source>
</evidence>
<feature type="transmembrane region" description="Helical" evidence="7">
    <location>
        <begin position="75"/>
        <end position="93"/>
    </location>
</feature>
<evidence type="ECO:0000256" key="1">
    <source>
        <dbReference type="ARBA" id="ARBA00004651"/>
    </source>
</evidence>
<feature type="transmembrane region" description="Helical" evidence="7">
    <location>
        <begin position="12"/>
        <end position="30"/>
    </location>
</feature>
<evidence type="ECO:0000256" key="6">
    <source>
        <dbReference type="ARBA" id="ARBA00023136"/>
    </source>
</evidence>
<evidence type="ECO:0000256" key="3">
    <source>
        <dbReference type="ARBA" id="ARBA00022475"/>
    </source>
</evidence>
<evidence type="ECO:0000256" key="2">
    <source>
        <dbReference type="ARBA" id="ARBA00022448"/>
    </source>
</evidence>
<dbReference type="AlphaFoldDB" id="A0A6M4GV86"/>
<name>A0A6M4GV86_9PROT</name>
<dbReference type="PANTHER" id="PTHR43266:SF2">
    <property type="entry name" value="MAJOR FACILITATOR SUPERFAMILY (MFS) PROFILE DOMAIN-CONTAINING PROTEIN"/>
    <property type="match status" value="1"/>
</dbReference>
<dbReference type="CDD" id="cd06173">
    <property type="entry name" value="MFS_MefA_like"/>
    <property type="match status" value="1"/>
</dbReference>
<dbReference type="Gene3D" id="1.20.1250.20">
    <property type="entry name" value="MFS general substrate transporter like domains"/>
    <property type="match status" value="1"/>
</dbReference>
<keyword evidence="5 7" id="KW-1133">Transmembrane helix</keyword>
<feature type="transmembrane region" description="Helical" evidence="7">
    <location>
        <begin position="300"/>
        <end position="320"/>
    </location>
</feature>
<proteinExistence type="predicted"/>
<feature type="transmembrane region" description="Helical" evidence="7">
    <location>
        <begin position="99"/>
        <end position="117"/>
    </location>
</feature>
<dbReference type="Proteomes" id="UP000501534">
    <property type="component" value="Chromosome"/>
</dbReference>
<dbReference type="Pfam" id="PF07690">
    <property type="entry name" value="MFS_1"/>
    <property type="match status" value="1"/>
</dbReference>